<gene>
    <name evidence="1" type="ORF">ACFODZ_05015</name>
</gene>
<dbReference type="RefSeq" id="WP_077410556.1">
    <property type="nucleotide sequence ID" value="NZ_JBHRTS010000002.1"/>
</dbReference>
<dbReference type="SUPFAM" id="SSF52467">
    <property type="entry name" value="DHS-like NAD/FAD-binding domain"/>
    <property type="match status" value="1"/>
</dbReference>
<evidence type="ECO:0000313" key="1">
    <source>
        <dbReference type="EMBL" id="MFC3193603.1"/>
    </source>
</evidence>
<organism evidence="1 2">
    <name type="scientific">Marinicella sediminis</name>
    <dbReference type="NCBI Taxonomy" id="1792834"/>
    <lineage>
        <taxon>Bacteria</taxon>
        <taxon>Pseudomonadati</taxon>
        <taxon>Pseudomonadota</taxon>
        <taxon>Gammaproteobacteria</taxon>
        <taxon>Lysobacterales</taxon>
        <taxon>Marinicellaceae</taxon>
        <taxon>Marinicella</taxon>
    </lineage>
</organism>
<protein>
    <submittedName>
        <fullName evidence="1">SIR2 family protein</fullName>
    </submittedName>
</protein>
<keyword evidence="2" id="KW-1185">Reference proteome</keyword>
<proteinExistence type="predicted"/>
<reference evidence="2" key="1">
    <citation type="journal article" date="2019" name="Int. J. Syst. Evol. Microbiol.">
        <title>The Global Catalogue of Microorganisms (GCM) 10K type strain sequencing project: providing services to taxonomists for standard genome sequencing and annotation.</title>
        <authorList>
            <consortium name="The Broad Institute Genomics Platform"/>
            <consortium name="The Broad Institute Genome Sequencing Center for Infectious Disease"/>
            <person name="Wu L."/>
            <person name="Ma J."/>
        </authorList>
    </citation>
    <scope>NUCLEOTIDE SEQUENCE [LARGE SCALE GENOMIC DNA]</scope>
    <source>
        <strain evidence="2">KCTC 42953</strain>
    </source>
</reference>
<name>A0ABV7JA76_9GAMM</name>
<dbReference type="EMBL" id="JBHRTS010000002">
    <property type="protein sequence ID" value="MFC3193603.1"/>
    <property type="molecule type" value="Genomic_DNA"/>
</dbReference>
<accession>A0ABV7JA76</accession>
<dbReference type="InterPro" id="IPR029035">
    <property type="entry name" value="DHS-like_NAD/FAD-binding_dom"/>
</dbReference>
<dbReference type="Proteomes" id="UP001595533">
    <property type="component" value="Unassembled WGS sequence"/>
</dbReference>
<comment type="caution">
    <text evidence="1">The sequence shown here is derived from an EMBL/GenBank/DDBJ whole genome shotgun (WGS) entry which is preliminary data.</text>
</comment>
<sequence length="314" mass="35952">MDDPEKKDDKITPIPELPFEVKKAAENGKLVLFVGAGASMLLGMPSWNELAEKVLKCLRLEGEIDYAELNQLKNLDAKKQLSIAYTLADKKIDLDLPQYLVRTKDSNIYRYLNSIGSVYVTTNYDHELNPQNSSPSSDQAIQTVDRISDPNDFNTALLKNPGTVIHLHGDMLNPNEMIVTTRQYLAHYDHPNVINFLAKLFKEYTVLFVGYSLEEAEILEHILRRGNAREEGKDTNGLKRFLLQGYFESEQPLYEKLVTYYRKSFGVNLKGFSKDKEDYCQLEKIIKDWSEQIEVLPPPTIDDIAEIDRVVVDE</sequence>
<dbReference type="Pfam" id="PF13289">
    <property type="entry name" value="SIR2_2"/>
    <property type="match status" value="1"/>
</dbReference>
<evidence type="ECO:0000313" key="2">
    <source>
        <dbReference type="Proteomes" id="UP001595533"/>
    </source>
</evidence>